<dbReference type="Pfam" id="PF07690">
    <property type="entry name" value="MFS_1"/>
    <property type="match status" value="1"/>
</dbReference>
<feature type="transmembrane region" description="Helical" evidence="4">
    <location>
        <begin position="185"/>
        <end position="204"/>
    </location>
</feature>
<evidence type="ECO:0000256" key="2">
    <source>
        <dbReference type="ARBA" id="ARBA00022989"/>
    </source>
</evidence>
<dbReference type="InterPro" id="IPR011701">
    <property type="entry name" value="MFS"/>
</dbReference>
<evidence type="ECO:0000313" key="5">
    <source>
        <dbReference type="EMBL" id="RFM36741.1"/>
    </source>
</evidence>
<feature type="transmembrane region" description="Helical" evidence="4">
    <location>
        <begin position="325"/>
        <end position="347"/>
    </location>
</feature>
<dbReference type="CDD" id="cd06174">
    <property type="entry name" value="MFS"/>
    <property type="match status" value="1"/>
</dbReference>
<dbReference type="InterPro" id="IPR052528">
    <property type="entry name" value="Sugar_transport-like"/>
</dbReference>
<gene>
    <name evidence="5" type="ORF">DXN04_04360</name>
</gene>
<dbReference type="GO" id="GO:0022857">
    <property type="term" value="F:transmembrane transporter activity"/>
    <property type="evidence" value="ECO:0007669"/>
    <property type="project" value="InterPro"/>
</dbReference>
<feature type="transmembrane region" description="Helical" evidence="4">
    <location>
        <begin position="359"/>
        <end position="384"/>
    </location>
</feature>
<dbReference type="PANTHER" id="PTHR23526">
    <property type="entry name" value="INTEGRAL MEMBRANE TRANSPORT PROTEIN-RELATED"/>
    <property type="match status" value="1"/>
</dbReference>
<dbReference type="AlphaFoldDB" id="A0A3E1P999"/>
<keyword evidence="1 4" id="KW-0812">Transmembrane</keyword>
<organism evidence="5 6">
    <name type="scientific">Chitinophaga silvisoli</name>
    <dbReference type="NCBI Taxonomy" id="2291814"/>
    <lineage>
        <taxon>Bacteria</taxon>
        <taxon>Pseudomonadati</taxon>
        <taxon>Bacteroidota</taxon>
        <taxon>Chitinophagia</taxon>
        <taxon>Chitinophagales</taxon>
        <taxon>Chitinophagaceae</taxon>
        <taxon>Chitinophaga</taxon>
    </lineage>
</organism>
<protein>
    <submittedName>
        <fullName evidence="5">MFS transporter</fullName>
    </submittedName>
</protein>
<dbReference type="EMBL" id="QTJV01000001">
    <property type="protein sequence ID" value="RFM36741.1"/>
    <property type="molecule type" value="Genomic_DNA"/>
</dbReference>
<dbReference type="OrthoDB" id="9772882at2"/>
<evidence type="ECO:0000256" key="1">
    <source>
        <dbReference type="ARBA" id="ARBA00022692"/>
    </source>
</evidence>
<dbReference type="SUPFAM" id="SSF103473">
    <property type="entry name" value="MFS general substrate transporter"/>
    <property type="match status" value="1"/>
</dbReference>
<feature type="transmembrane region" description="Helical" evidence="4">
    <location>
        <begin position="154"/>
        <end position="173"/>
    </location>
</feature>
<name>A0A3E1P999_9BACT</name>
<dbReference type="RefSeq" id="WP_116852061.1">
    <property type="nucleotide sequence ID" value="NZ_QTJV01000001.1"/>
</dbReference>
<evidence type="ECO:0000256" key="4">
    <source>
        <dbReference type="SAM" id="Phobius"/>
    </source>
</evidence>
<keyword evidence="2 4" id="KW-1133">Transmembrane helix</keyword>
<proteinExistence type="predicted"/>
<dbReference type="Proteomes" id="UP000261174">
    <property type="component" value="Unassembled WGS sequence"/>
</dbReference>
<feature type="transmembrane region" description="Helical" evidence="4">
    <location>
        <begin position="231"/>
        <end position="252"/>
    </location>
</feature>
<keyword evidence="3 4" id="KW-0472">Membrane</keyword>
<feature type="transmembrane region" description="Helical" evidence="4">
    <location>
        <begin position="264"/>
        <end position="285"/>
    </location>
</feature>
<feature type="transmembrane region" description="Helical" evidence="4">
    <location>
        <begin position="82"/>
        <end position="106"/>
    </location>
</feature>
<feature type="transmembrane region" description="Helical" evidence="4">
    <location>
        <begin position="297"/>
        <end position="319"/>
    </location>
</feature>
<evidence type="ECO:0000313" key="6">
    <source>
        <dbReference type="Proteomes" id="UP000261174"/>
    </source>
</evidence>
<feature type="transmembrane region" description="Helical" evidence="4">
    <location>
        <begin position="52"/>
        <end position="75"/>
    </location>
</feature>
<sequence length="496" mass="55691">MWLRPKPALNQTDVHKGLRMVIADGLAAEAMTTLTGGAFLTAMALLMGASNLLIGIISALPAFTNIFQLLSIWLVRRFNNRRLICVVCSLFARVSLLVIGASILLAERSLTTMIVFLFFYYFFGSIAGPSWNAWMKDLVPEDSLGTYFAKRTSYLQMLNVILSLVCAGLIDVIRTRHVEFELDTYAIMFVSAGIFGIIGAVFLARTPEQQSYLSRENMFKLFSRPLKDSNFVHMLIFHSFWVFALNIATPFFTVYMMKGLGLSISYVIGLSVISLLCNVFSVRVWGFFSDRYSNKTILALACPLYVACVIAWCFVGIWSALWPNLILLLGIHIFTGLSLSGINLALVNIGLKLAPKEYAIVYLSTQNMVTAVFSSISPLVGGLLADYFTSRTLKIDALWTGPHTRKLFHLINLNEWTFLFLISAVLLFVAVELLVQVRETGEVDKEMAKRVMRSSIKNNLRDYFLIGNMITLHEQLWGILKRIQQKRNAKKTGSVV</sequence>
<feature type="transmembrane region" description="Helical" evidence="4">
    <location>
        <begin position="416"/>
        <end position="435"/>
    </location>
</feature>
<reference evidence="5 6" key="1">
    <citation type="submission" date="2018-08" db="EMBL/GenBank/DDBJ databases">
        <title>Chitinophaga sp. K20C18050901, a novel bacterium isolated from forest soil.</title>
        <authorList>
            <person name="Wang C."/>
        </authorList>
    </citation>
    <scope>NUCLEOTIDE SEQUENCE [LARGE SCALE GENOMIC DNA]</scope>
    <source>
        <strain evidence="5 6">K20C18050901</strain>
    </source>
</reference>
<keyword evidence="6" id="KW-1185">Reference proteome</keyword>
<accession>A0A3E1P999</accession>
<feature type="transmembrane region" description="Helical" evidence="4">
    <location>
        <begin position="21"/>
        <end position="46"/>
    </location>
</feature>
<comment type="caution">
    <text evidence="5">The sequence shown here is derived from an EMBL/GenBank/DDBJ whole genome shotgun (WGS) entry which is preliminary data.</text>
</comment>
<feature type="transmembrane region" description="Helical" evidence="4">
    <location>
        <begin position="112"/>
        <end position="134"/>
    </location>
</feature>
<dbReference type="PANTHER" id="PTHR23526:SF2">
    <property type="entry name" value="MAJOR FACILITATOR SUPERFAMILY (MFS) PROFILE DOMAIN-CONTAINING PROTEIN"/>
    <property type="match status" value="1"/>
</dbReference>
<dbReference type="Gene3D" id="1.20.1250.20">
    <property type="entry name" value="MFS general substrate transporter like domains"/>
    <property type="match status" value="2"/>
</dbReference>
<evidence type="ECO:0000256" key="3">
    <source>
        <dbReference type="ARBA" id="ARBA00023136"/>
    </source>
</evidence>
<dbReference type="InterPro" id="IPR036259">
    <property type="entry name" value="MFS_trans_sf"/>
</dbReference>